<comment type="caution">
    <text evidence="1">The sequence shown here is derived from an EMBL/GenBank/DDBJ whole genome shotgun (WGS) entry which is preliminary data.</text>
</comment>
<protein>
    <submittedName>
        <fullName evidence="1">Uncharacterized protein</fullName>
    </submittedName>
</protein>
<dbReference type="AlphaFoldDB" id="A0A9P9J452"/>
<gene>
    <name evidence="1" type="ORF">EDB81DRAFT_57193</name>
</gene>
<name>A0A9P9J452_9HYPO</name>
<evidence type="ECO:0000313" key="2">
    <source>
        <dbReference type="Proteomes" id="UP000738349"/>
    </source>
</evidence>
<evidence type="ECO:0000313" key="1">
    <source>
        <dbReference type="EMBL" id="KAH7140569.1"/>
    </source>
</evidence>
<reference evidence="1" key="1">
    <citation type="journal article" date="2021" name="Nat. Commun.">
        <title>Genetic determinants of endophytism in the Arabidopsis root mycobiome.</title>
        <authorList>
            <person name="Mesny F."/>
            <person name="Miyauchi S."/>
            <person name="Thiergart T."/>
            <person name="Pickel B."/>
            <person name="Atanasova L."/>
            <person name="Karlsson M."/>
            <person name="Huettel B."/>
            <person name="Barry K.W."/>
            <person name="Haridas S."/>
            <person name="Chen C."/>
            <person name="Bauer D."/>
            <person name="Andreopoulos W."/>
            <person name="Pangilinan J."/>
            <person name="LaButti K."/>
            <person name="Riley R."/>
            <person name="Lipzen A."/>
            <person name="Clum A."/>
            <person name="Drula E."/>
            <person name="Henrissat B."/>
            <person name="Kohler A."/>
            <person name="Grigoriev I.V."/>
            <person name="Martin F.M."/>
            <person name="Hacquard S."/>
        </authorList>
    </citation>
    <scope>NUCLEOTIDE SEQUENCE</scope>
    <source>
        <strain evidence="1">MPI-CAGE-AT-0147</strain>
    </source>
</reference>
<dbReference type="Proteomes" id="UP000738349">
    <property type="component" value="Unassembled WGS sequence"/>
</dbReference>
<proteinExistence type="predicted"/>
<organism evidence="1 2">
    <name type="scientific">Dactylonectria macrodidyma</name>
    <dbReference type="NCBI Taxonomy" id="307937"/>
    <lineage>
        <taxon>Eukaryota</taxon>
        <taxon>Fungi</taxon>
        <taxon>Dikarya</taxon>
        <taxon>Ascomycota</taxon>
        <taxon>Pezizomycotina</taxon>
        <taxon>Sordariomycetes</taxon>
        <taxon>Hypocreomycetidae</taxon>
        <taxon>Hypocreales</taxon>
        <taxon>Nectriaceae</taxon>
        <taxon>Dactylonectria</taxon>
    </lineage>
</organism>
<keyword evidence="2" id="KW-1185">Reference proteome</keyword>
<sequence length="150" mass="17142">MRSQAATSRALYILLLYVRYPERHGHPRPQRLYCPMPALRALLASPLSRRRQVERHPLDVRLSLGWRLNTRPRRSGQAEDDSLLLLLRNANCIVSMSPLDPPESQMESISAENDNASVLLSSFQLPASTIHWDCMNWPAWLLLSTGDRTL</sequence>
<dbReference type="EMBL" id="JAGMUV010000011">
    <property type="protein sequence ID" value="KAH7140569.1"/>
    <property type="molecule type" value="Genomic_DNA"/>
</dbReference>
<accession>A0A9P9J452</accession>